<dbReference type="AlphaFoldDB" id="A0AAV5ERS3"/>
<name>A0AAV5ERS3_ELECO</name>
<sequence>MSPSRSSSASRRTSPSTSSIFTDSDFICRYRLPRLPPGAAPARLHATSARGAKSWKVIPTPASFPPRRYPSFRQSRVIELEGMIPVANPDDEAVMDGFAEGVGIILMSSDAGLFSFELKSAGEEG</sequence>
<feature type="compositionally biased region" description="Low complexity" evidence="1">
    <location>
        <begin position="1"/>
        <end position="19"/>
    </location>
</feature>
<comment type="caution">
    <text evidence="2">The sequence shown here is derived from an EMBL/GenBank/DDBJ whole genome shotgun (WGS) entry which is preliminary data.</text>
</comment>
<reference evidence="2" key="1">
    <citation type="journal article" date="2018" name="DNA Res.">
        <title>Multiple hybrid de novo genome assembly of finger millet, an orphan allotetraploid crop.</title>
        <authorList>
            <person name="Hatakeyama M."/>
            <person name="Aluri S."/>
            <person name="Balachadran M.T."/>
            <person name="Sivarajan S.R."/>
            <person name="Patrignani A."/>
            <person name="Gruter S."/>
            <person name="Poveda L."/>
            <person name="Shimizu-Inatsugi R."/>
            <person name="Baeten J."/>
            <person name="Francoijs K.J."/>
            <person name="Nataraja K.N."/>
            <person name="Reddy Y.A.N."/>
            <person name="Phadnis S."/>
            <person name="Ravikumar R.L."/>
            <person name="Schlapbach R."/>
            <person name="Sreeman S.M."/>
            <person name="Shimizu K.K."/>
        </authorList>
    </citation>
    <scope>NUCLEOTIDE SEQUENCE</scope>
</reference>
<keyword evidence="3" id="KW-1185">Reference proteome</keyword>
<dbReference type="EMBL" id="BQKI01000078">
    <property type="protein sequence ID" value="GJN25311.1"/>
    <property type="molecule type" value="Genomic_DNA"/>
</dbReference>
<protein>
    <submittedName>
        <fullName evidence="2">Uncharacterized protein</fullName>
    </submittedName>
</protein>
<accession>A0AAV5ERS3</accession>
<feature type="region of interest" description="Disordered" evidence="1">
    <location>
        <begin position="1"/>
        <end position="20"/>
    </location>
</feature>
<organism evidence="2 3">
    <name type="scientific">Eleusine coracana subsp. coracana</name>
    <dbReference type="NCBI Taxonomy" id="191504"/>
    <lineage>
        <taxon>Eukaryota</taxon>
        <taxon>Viridiplantae</taxon>
        <taxon>Streptophyta</taxon>
        <taxon>Embryophyta</taxon>
        <taxon>Tracheophyta</taxon>
        <taxon>Spermatophyta</taxon>
        <taxon>Magnoliopsida</taxon>
        <taxon>Liliopsida</taxon>
        <taxon>Poales</taxon>
        <taxon>Poaceae</taxon>
        <taxon>PACMAD clade</taxon>
        <taxon>Chloridoideae</taxon>
        <taxon>Cynodonteae</taxon>
        <taxon>Eleusininae</taxon>
        <taxon>Eleusine</taxon>
    </lineage>
</organism>
<proteinExistence type="predicted"/>
<evidence type="ECO:0000256" key="1">
    <source>
        <dbReference type="SAM" id="MobiDB-lite"/>
    </source>
</evidence>
<dbReference type="Proteomes" id="UP001054889">
    <property type="component" value="Unassembled WGS sequence"/>
</dbReference>
<reference evidence="2" key="2">
    <citation type="submission" date="2021-12" db="EMBL/GenBank/DDBJ databases">
        <title>Resequencing data analysis of finger millet.</title>
        <authorList>
            <person name="Hatakeyama M."/>
            <person name="Aluri S."/>
            <person name="Balachadran M.T."/>
            <person name="Sivarajan S.R."/>
            <person name="Poveda L."/>
            <person name="Shimizu-Inatsugi R."/>
            <person name="Schlapbach R."/>
            <person name="Sreeman S.M."/>
            <person name="Shimizu K.K."/>
        </authorList>
    </citation>
    <scope>NUCLEOTIDE SEQUENCE</scope>
</reference>
<gene>
    <name evidence="2" type="primary">gb13123</name>
    <name evidence="2" type="ORF">PR202_gb13123</name>
</gene>
<evidence type="ECO:0000313" key="2">
    <source>
        <dbReference type="EMBL" id="GJN25311.1"/>
    </source>
</evidence>
<evidence type="ECO:0000313" key="3">
    <source>
        <dbReference type="Proteomes" id="UP001054889"/>
    </source>
</evidence>